<comment type="caution">
    <text evidence="1">The sequence shown here is derived from an EMBL/GenBank/DDBJ whole genome shotgun (WGS) entry which is preliminary data.</text>
</comment>
<dbReference type="Proteomes" id="UP001152795">
    <property type="component" value="Unassembled WGS sequence"/>
</dbReference>
<dbReference type="AlphaFoldDB" id="A0A7D9ENL5"/>
<gene>
    <name evidence="1" type="ORF">PACLA_8A016440</name>
</gene>
<keyword evidence="2" id="KW-1185">Reference proteome</keyword>
<evidence type="ECO:0000313" key="1">
    <source>
        <dbReference type="EMBL" id="CAB4013647.1"/>
    </source>
</evidence>
<accession>A0A7D9ENL5</accession>
<name>A0A7D9ENL5_PARCT</name>
<evidence type="ECO:0000313" key="2">
    <source>
        <dbReference type="Proteomes" id="UP001152795"/>
    </source>
</evidence>
<dbReference type="OrthoDB" id="3230070at2759"/>
<sequence length="76" mass="8395">IASAKTKIEADLKLVAAWFLENKLLINPEKTKLLLIGTRQLLGKLLEETKITFPGEEITPTTNAKVLGLTLDSYLT</sequence>
<feature type="non-terminal residue" evidence="1">
    <location>
        <position position="1"/>
    </location>
</feature>
<proteinExistence type="predicted"/>
<protein>
    <submittedName>
        <fullName evidence="1">Uncharacterized protein</fullName>
    </submittedName>
</protein>
<reference evidence="1" key="1">
    <citation type="submission" date="2020-04" db="EMBL/GenBank/DDBJ databases">
        <authorList>
            <person name="Alioto T."/>
            <person name="Alioto T."/>
            <person name="Gomez Garrido J."/>
        </authorList>
    </citation>
    <scope>NUCLEOTIDE SEQUENCE</scope>
    <source>
        <strain evidence="1">A484AB</strain>
    </source>
</reference>
<organism evidence="1 2">
    <name type="scientific">Paramuricea clavata</name>
    <name type="common">Red gorgonian</name>
    <name type="synonym">Violescent sea-whip</name>
    <dbReference type="NCBI Taxonomy" id="317549"/>
    <lineage>
        <taxon>Eukaryota</taxon>
        <taxon>Metazoa</taxon>
        <taxon>Cnidaria</taxon>
        <taxon>Anthozoa</taxon>
        <taxon>Octocorallia</taxon>
        <taxon>Malacalcyonacea</taxon>
        <taxon>Plexauridae</taxon>
        <taxon>Paramuricea</taxon>
    </lineage>
</organism>
<feature type="non-terminal residue" evidence="1">
    <location>
        <position position="76"/>
    </location>
</feature>
<dbReference type="EMBL" id="CACRXK020007967">
    <property type="protein sequence ID" value="CAB4013647.1"/>
    <property type="molecule type" value="Genomic_DNA"/>
</dbReference>